<gene>
    <name evidence="2" type="ORF">BSAL_87735</name>
</gene>
<protein>
    <submittedName>
        <fullName evidence="2">Uncharacterized protein</fullName>
    </submittedName>
</protein>
<organism evidence="2 3">
    <name type="scientific">Bodo saltans</name>
    <name type="common">Flagellated protozoan</name>
    <dbReference type="NCBI Taxonomy" id="75058"/>
    <lineage>
        <taxon>Eukaryota</taxon>
        <taxon>Discoba</taxon>
        <taxon>Euglenozoa</taxon>
        <taxon>Kinetoplastea</taxon>
        <taxon>Metakinetoplastina</taxon>
        <taxon>Eubodonida</taxon>
        <taxon>Bodonidae</taxon>
        <taxon>Bodo</taxon>
    </lineage>
</organism>
<sequence>MREREVQRAPLLPLVPRTPATVSPRQQQPHTARPVVDGKASHVQSTPAASTALVPYQGSDGRPSSHVPKLLQSLPGSPSGSWIGGPSFNVGGGTVGASRGSSSFFFLFRSCCSRFLAHLAGLGLVVLLSTWEEELLGLREGPAAVGSPR</sequence>
<evidence type="ECO:0000313" key="2">
    <source>
        <dbReference type="EMBL" id="CUG83691.1"/>
    </source>
</evidence>
<evidence type="ECO:0000256" key="1">
    <source>
        <dbReference type="SAM" id="MobiDB-lite"/>
    </source>
</evidence>
<accession>A0A0S4J6R1</accession>
<dbReference type="Proteomes" id="UP000051952">
    <property type="component" value="Unassembled WGS sequence"/>
</dbReference>
<dbReference type="VEuPathDB" id="TriTrypDB:BSAL_87735"/>
<feature type="compositionally biased region" description="Polar residues" evidence="1">
    <location>
        <begin position="20"/>
        <end position="30"/>
    </location>
</feature>
<proteinExistence type="predicted"/>
<feature type="region of interest" description="Disordered" evidence="1">
    <location>
        <begin position="1"/>
        <end position="69"/>
    </location>
</feature>
<name>A0A0S4J6R1_BODSA</name>
<dbReference type="AlphaFoldDB" id="A0A0S4J6R1"/>
<reference evidence="3" key="1">
    <citation type="submission" date="2015-09" db="EMBL/GenBank/DDBJ databases">
        <authorList>
            <consortium name="Pathogen Informatics"/>
        </authorList>
    </citation>
    <scope>NUCLEOTIDE SEQUENCE [LARGE SCALE GENOMIC DNA]</scope>
    <source>
        <strain evidence="3">Lake Konstanz</strain>
    </source>
</reference>
<evidence type="ECO:0000313" key="3">
    <source>
        <dbReference type="Proteomes" id="UP000051952"/>
    </source>
</evidence>
<keyword evidence="3" id="KW-1185">Reference proteome</keyword>
<dbReference type="EMBL" id="CYKH01001102">
    <property type="protein sequence ID" value="CUG83691.1"/>
    <property type="molecule type" value="Genomic_DNA"/>
</dbReference>